<dbReference type="EMBL" id="VOIR01000011">
    <property type="protein sequence ID" value="KAA6436495.1"/>
    <property type="molecule type" value="Genomic_DNA"/>
</dbReference>
<proteinExistence type="predicted"/>
<keyword evidence="2" id="KW-0812">Transmembrane</keyword>
<evidence type="ECO:0000313" key="3">
    <source>
        <dbReference type="EMBL" id="KAA6436495.1"/>
    </source>
</evidence>
<feature type="compositionally biased region" description="Basic and acidic residues" evidence="1">
    <location>
        <begin position="22"/>
        <end position="34"/>
    </location>
</feature>
<keyword evidence="4" id="KW-1185">Reference proteome</keyword>
<dbReference type="Proteomes" id="UP000323221">
    <property type="component" value="Unassembled WGS sequence"/>
</dbReference>
<comment type="caution">
    <text evidence="3">The sequence shown here is derived from an EMBL/GenBank/DDBJ whole genome shotgun (WGS) entry which is preliminary data.</text>
</comment>
<sequence>MPSRMPEFEMPPELPAGEVDDAPDRVDAPDRADASDASDASAAEPQPAPDADRSGSGAARRRLIAGVILAALLVAGGSTAAIVQAVQRQAEDADTAALTELALDYLGAIADGRADDATALVPVEGDAPLLTDAALAAADRTRRFDVAAVELDGDAAAVLVELSGGPGRIERRLAAVRDEGEWRLTTTLAERVVLEQERGVGVLPRLLGVEIGGVGGTLLYPGLYRTEPIDEGLVSVAPSTIRVDGDPATPAESGLPIWQPSEGLIDEARRLALAHGVACQAAASCPAPAGALLGLGDATQLQAADDGAIELDVPLRALAEGSAAPADLWVGVRATARDGGGVDFACTVRQTRVGATATPEAEVPPEWQPCG</sequence>
<feature type="compositionally biased region" description="Low complexity" evidence="1">
    <location>
        <begin position="35"/>
        <end position="45"/>
    </location>
</feature>
<feature type="region of interest" description="Disordered" evidence="1">
    <location>
        <begin position="1"/>
        <end position="56"/>
    </location>
</feature>
<organism evidence="3 4">
    <name type="scientific">Agrococcus sediminis</name>
    <dbReference type="NCBI Taxonomy" id="2599924"/>
    <lineage>
        <taxon>Bacteria</taxon>
        <taxon>Bacillati</taxon>
        <taxon>Actinomycetota</taxon>
        <taxon>Actinomycetes</taxon>
        <taxon>Micrococcales</taxon>
        <taxon>Microbacteriaceae</taxon>
        <taxon>Agrococcus</taxon>
    </lineage>
</organism>
<gene>
    <name evidence="3" type="ORF">FQ330_03600</name>
</gene>
<dbReference type="AlphaFoldDB" id="A0A5M8QK66"/>
<evidence type="ECO:0000256" key="2">
    <source>
        <dbReference type="SAM" id="Phobius"/>
    </source>
</evidence>
<protein>
    <recommendedName>
        <fullName evidence="5">DUF4878 domain-containing protein</fullName>
    </recommendedName>
</protein>
<evidence type="ECO:0000256" key="1">
    <source>
        <dbReference type="SAM" id="MobiDB-lite"/>
    </source>
</evidence>
<keyword evidence="2" id="KW-1133">Transmembrane helix</keyword>
<dbReference type="OrthoDB" id="5099832at2"/>
<feature type="transmembrane region" description="Helical" evidence="2">
    <location>
        <begin position="63"/>
        <end position="83"/>
    </location>
</feature>
<evidence type="ECO:0000313" key="4">
    <source>
        <dbReference type="Proteomes" id="UP000323221"/>
    </source>
</evidence>
<reference evidence="3 4" key="1">
    <citation type="submission" date="2019-08" db="EMBL/GenBank/DDBJ databases">
        <title>Agrococcus lahaulensis sp. nov., isolated from a cold desert of the Indian Himalayas.</title>
        <authorList>
            <person name="Qu J.H."/>
        </authorList>
    </citation>
    <scope>NUCLEOTIDE SEQUENCE [LARGE SCALE GENOMIC DNA]</scope>
    <source>
        <strain evidence="3 4">NS18</strain>
    </source>
</reference>
<evidence type="ECO:0008006" key="5">
    <source>
        <dbReference type="Google" id="ProtNLM"/>
    </source>
</evidence>
<accession>A0A5M8QK66</accession>
<dbReference type="RefSeq" id="WP_146355281.1">
    <property type="nucleotide sequence ID" value="NZ_VOIR01000011.1"/>
</dbReference>
<name>A0A5M8QK66_9MICO</name>
<keyword evidence="2" id="KW-0472">Membrane</keyword>